<dbReference type="PANTHER" id="PTHR11080:SF2">
    <property type="entry name" value="LD05707P"/>
    <property type="match status" value="1"/>
</dbReference>
<dbReference type="InterPro" id="IPR052347">
    <property type="entry name" value="Isochorismatase_Nicotinamidase"/>
</dbReference>
<dbReference type="EMBL" id="FWDM01000040">
    <property type="protein sequence ID" value="SLM15754.1"/>
    <property type="molecule type" value="Genomic_DNA"/>
</dbReference>
<dbReference type="PANTHER" id="PTHR11080">
    <property type="entry name" value="PYRAZINAMIDASE/NICOTINAMIDASE"/>
    <property type="match status" value="1"/>
</dbReference>
<keyword evidence="3" id="KW-0479">Metal-binding</keyword>
<evidence type="ECO:0000256" key="2">
    <source>
        <dbReference type="ARBA" id="ARBA00022642"/>
    </source>
</evidence>
<dbReference type="SUPFAM" id="SSF52499">
    <property type="entry name" value="Isochorismatase-like hydrolases"/>
    <property type="match status" value="1"/>
</dbReference>
<evidence type="ECO:0000256" key="4">
    <source>
        <dbReference type="ARBA" id="ARBA00022801"/>
    </source>
</evidence>
<dbReference type="CDD" id="cd01011">
    <property type="entry name" value="nicotinamidase"/>
    <property type="match status" value="1"/>
</dbReference>
<comment type="pathway">
    <text evidence="5">Cofactor biosynthesis; nicotinate biosynthesis; nicotinate from nicotinamide: step 1/1.</text>
</comment>
<evidence type="ECO:0000259" key="9">
    <source>
        <dbReference type="Pfam" id="PF00857"/>
    </source>
</evidence>
<dbReference type="InterPro" id="IPR036380">
    <property type="entry name" value="Isochorismatase-like_sf"/>
</dbReference>
<dbReference type="GO" id="GO:0019363">
    <property type="term" value="P:pyridine nucleotide biosynthetic process"/>
    <property type="evidence" value="ECO:0007669"/>
    <property type="project" value="UniProtKB-KW"/>
</dbReference>
<evidence type="ECO:0000256" key="6">
    <source>
        <dbReference type="ARBA" id="ARBA00039017"/>
    </source>
</evidence>
<dbReference type="EC" id="3.5.1.19" evidence="6"/>
<reference evidence="10" key="1">
    <citation type="submission" date="2017-02" db="EMBL/GenBank/DDBJ databases">
        <authorList>
            <person name="Regsiter A."/>
            <person name="William W."/>
        </authorList>
    </citation>
    <scope>NUCLEOTIDE SEQUENCE</scope>
    <source>
        <strain evidence="10">Bib</strain>
    </source>
</reference>
<evidence type="ECO:0000256" key="7">
    <source>
        <dbReference type="ARBA" id="ARBA00043224"/>
    </source>
</evidence>
<dbReference type="Pfam" id="PF00857">
    <property type="entry name" value="Isochorismatase"/>
    <property type="match status" value="1"/>
</dbReference>
<organism evidence="10">
    <name type="scientific">uncultured spirochete</name>
    <dbReference type="NCBI Taxonomy" id="156406"/>
    <lineage>
        <taxon>Bacteria</taxon>
        <taxon>Pseudomonadati</taxon>
        <taxon>Spirochaetota</taxon>
        <taxon>Spirochaetia</taxon>
        <taxon>Spirochaetales</taxon>
        <taxon>environmental samples</taxon>
    </lineage>
</organism>
<keyword evidence="4 10" id="KW-0378">Hydrolase</keyword>
<evidence type="ECO:0000313" key="10">
    <source>
        <dbReference type="EMBL" id="SLM15754.1"/>
    </source>
</evidence>
<dbReference type="GO" id="GO:0008936">
    <property type="term" value="F:nicotinamidase activity"/>
    <property type="evidence" value="ECO:0007669"/>
    <property type="project" value="UniProtKB-EC"/>
</dbReference>
<evidence type="ECO:0000256" key="8">
    <source>
        <dbReference type="ARBA" id="ARBA00072277"/>
    </source>
</evidence>
<dbReference type="Gene3D" id="3.40.50.850">
    <property type="entry name" value="Isochorismatase-like"/>
    <property type="match status" value="1"/>
</dbReference>
<name>A0A3P3XMU6_9SPIR</name>
<comment type="similarity">
    <text evidence="1">Belongs to the isochorismatase family.</text>
</comment>
<keyword evidence="2" id="KW-0662">Pyridine nucleotide biosynthesis</keyword>
<protein>
    <recommendedName>
        <fullName evidence="8">Nicotinamidase</fullName>
        <ecNumber evidence="6">3.5.1.19</ecNumber>
    </recommendedName>
    <alternativeName>
        <fullName evidence="7">Nicotinamide deamidase</fullName>
    </alternativeName>
</protein>
<evidence type="ECO:0000256" key="5">
    <source>
        <dbReference type="ARBA" id="ARBA00037900"/>
    </source>
</evidence>
<dbReference type="GO" id="GO:0046872">
    <property type="term" value="F:metal ion binding"/>
    <property type="evidence" value="ECO:0007669"/>
    <property type="project" value="UniProtKB-KW"/>
</dbReference>
<dbReference type="FunFam" id="3.40.50.850:FF:000006">
    <property type="entry name" value="Bifunctional pyrazinamidase/nicotinamidase"/>
    <property type="match status" value="1"/>
</dbReference>
<dbReference type="AlphaFoldDB" id="A0A3P3XMU6"/>
<proteinExistence type="inferred from homology"/>
<gene>
    <name evidence="10" type="primary">pncA</name>
    <name evidence="10" type="ORF">SPIROBIBN47_80005</name>
</gene>
<accession>A0A3P3XMU6</accession>
<evidence type="ECO:0000256" key="3">
    <source>
        <dbReference type="ARBA" id="ARBA00022723"/>
    </source>
</evidence>
<feature type="domain" description="Isochorismatase-like" evidence="9">
    <location>
        <begin position="3"/>
        <end position="199"/>
    </location>
</feature>
<dbReference type="InterPro" id="IPR000868">
    <property type="entry name" value="Isochorismatase-like_dom"/>
</dbReference>
<evidence type="ECO:0000256" key="1">
    <source>
        <dbReference type="ARBA" id="ARBA00006336"/>
    </source>
</evidence>
<sequence length="207" mass="22091">MESALIVVDIQNDFCPGGVLAVPDGDAIIPAANSLLAAYPISVLTQDWHPLNHCSFASAKSLPPFSLDTSAEPPNVLWPDHCVAGTKGADFHPALQSWKARFIIRKGTRKELDSYSAFFENDGVTPTGLSGLLSSLGIQRVLVCGLATDYCVKATALDARRVGFKVVIVEDAIKGIDANPGDIDKAKTQMRDAGCVFAKTHELLAKI</sequence>
<dbReference type="NCBIfam" id="NF008623">
    <property type="entry name" value="PRK11609.1"/>
    <property type="match status" value="1"/>
</dbReference>